<keyword evidence="1" id="KW-0812">Transmembrane</keyword>
<evidence type="ECO:0000256" key="1">
    <source>
        <dbReference type="SAM" id="Phobius"/>
    </source>
</evidence>
<gene>
    <name evidence="3" type="ORF">BI198_03595</name>
</gene>
<dbReference type="EMBL" id="MKEK01000001">
    <property type="protein sequence ID" value="OEY68753.1"/>
    <property type="molecule type" value="Genomic_DNA"/>
</dbReference>
<accession>A0A1E7Q3V2</accession>
<comment type="caution">
    <text evidence="3">The sequence shown here is derived from an EMBL/GenBank/DDBJ whole genome shotgun (WGS) entry which is preliminary data.</text>
</comment>
<keyword evidence="1" id="KW-0472">Membrane</keyword>
<dbReference type="AlphaFoldDB" id="A0A1E7Q3V2"/>
<organism evidence="3 4">
    <name type="scientific">Rheinheimera salexigens</name>
    <dbReference type="NCBI Taxonomy" id="1628148"/>
    <lineage>
        <taxon>Bacteria</taxon>
        <taxon>Pseudomonadati</taxon>
        <taxon>Pseudomonadota</taxon>
        <taxon>Gammaproteobacteria</taxon>
        <taxon>Chromatiales</taxon>
        <taxon>Chromatiaceae</taxon>
        <taxon>Rheinheimera</taxon>
    </lineage>
</organism>
<feature type="transmembrane region" description="Helical" evidence="1">
    <location>
        <begin position="143"/>
        <end position="162"/>
    </location>
</feature>
<dbReference type="OrthoDB" id="5768843at2"/>
<dbReference type="Proteomes" id="UP000242258">
    <property type="component" value="Unassembled WGS sequence"/>
</dbReference>
<feature type="signal peptide" evidence="2">
    <location>
        <begin position="1"/>
        <end position="25"/>
    </location>
</feature>
<evidence type="ECO:0000313" key="3">
    <source>
        <dbReference type="EMBL" id="OEY68753.1"/>
    </source>
</evidence>
<keyword evidence="2" id="KW-0732">Signal</keyword>
<dbReference type="InterPro" id="IPR013424">
    <property type="entry name" value="Ice-binding_C"/>
</dbReference>
<name>A0A1E7Q3V2_9GAMM</name>
<feature type="chain" id="PRO_5009200413" description="PEP-CTERM protein-sorting domain-containing protein" evidence="2">
    <location>
        <begin position="26"/>
        <end position="167"/>
    </location>
</feature>
<evidence type="ECO:0000256" key="2">
    <source>
        <dbReference type="SAM" id="SignalP"/>
    </source>
</evidence>
<keyword evidence="1" id="KW-1133">Transmembrane helix</keyword>
<keyword evidence="4" id="KW-1185">Reference proteome</keyword>
<dbReference type="NCBIfam" id="TIGR02595">
    <property type="entry name" value="PEP_CTERM"/>
    <property type="match status" value="1"/>
</dbReference>
<evidence type="ECO:0008006" key="5">
    <source>
        <dbReference type="Google" id="ProtNLM"/>
    </source>
</evidence>
<sequence>MIKKSIFILMLALFSFSLMPQSAQAGPILTQELLIEDPTGPIPIGWLSIDLDDIVAGEVMQWNTFTLFGFDIGTSFGFFADYDPSNLAAGFTFLSFDVNDVTDTFAFQGFWDIDFAPGFIDVFTADDGDLLISESLVLGPASLVSEPATAFLFLMAAGGLLLRRRRS</sequence>
<dbReference type="RefSeq" id="WP_070048319.1">
    <property type="nucleotide sequence ID" value="NZ_CBCSDO010000001.1"/>
</dbReference>
<proteinExistence type="predicted"/>
<evidence type="ECO:0000313" key="4">
    <source>
        <dbReference type="Proteomes" id="UP000242258"/>
    </source>
</evidence>
<protein>
    <recommendedName>
        <fullName evidence="5">PEP-CTERM protein-sorting domain-containing protein</fullName>
    </recommendedName>
</protein>
<reference evidence="4" key="1">
    <citation type="submission" date="2016-09" db="EMBL/GenBank/DDBJ databases">
        <authorList>
            <person name="Wan X."/>
            <person name="Hou S."/>
        </authorList>
    </citation>
    <scope>NUCLEOTIDE SEQUENCE [LARGE SCALE GENOMIC DNA]</scope>
    <source>
        <strain evidence="4">KH87</strain>
    </source>
</reference>